<protein>
    <submittedName>
        <fullName evidence="3">Universal stress protein</fullName>
    </submittedName>
</protein>
<proteinExistence type="inferred from homology"/>
<feature type="domain" description="UspA" evidence="2">
    <location>
        <begin position="150"/>
        <end position="273"/>
    </location>
</feature>
<dbReference type="PANTHER" id="PTHR46268:SF6">
    <property type="entry name" value="UNIVERSAL STRESS PROTEIN UP12"/>
    <property type="match status" value="1"/>
</dbReference>
<dbReference type="InterPro" id="IPR006015">
    <property type="entry name" value="Universal_stress_UspA"/>
</dbReference>
<keyword evidence="4" id="KW-1185">Reference proteome</keyword>
<comment type="caution">
    <text evidence="3">The sequence shown here is derived from an EMBL/GenBank/DDBJ whole genome shotgun (WGS) entry which is preliminary data.</text>
</comment>
<comment type="similarity">
    <text evidence="1">Belongs to the universal stress protein A family.</text>
</comment>
<evidence type="ECO:0000256" key="1">
    <source>
        <dbReference type="ARBA" id="ARBA00008791"/>
    </source>
</evidence>
<name>A0A839APJ0_9FLAO</name>
<dbReference type="AlphaFoldDB" id="A0A839APJ0"/>
<accession>A0A839APJ0</accession>
<sequence length="277" mass="31354">MKKIIVPVDFSIYSENALQTAAFLAKQSDAEVLVVHMLELSNAIISQSESYAQQETVFYLKLAEKRFNKFLQKDYLSEVKVKPIIKHFKIFSELDELAREENADLIVMGSKGTSGLKEMFIGSNTEKVIRYAHVPVLVVKDTPIVSKLEKAVFACDFSDDDVSPYLEAKTFFEKLNCSLQLVYVSTPNTKFKSTKEIEEKMVQFFNKTNEDINEVSKVKVISDYSVEKGVLYYTNKSESDILAVATHGRKGISHFFEGSISEDIANHSKLPVLSFKI</sequence>
<dbReference type="InterPro" id="IPR014729">
    <property type="entry name" value="Rossmann-like_a/b/a_fold"/>
</dbReference>
<organism evidence="3 4">
    <name type="scientific">Tenacibaculum pelagium</name>
    <dbReference type="NCBI Taxonomy" id="2759527"/>
    <lineage>
        <taxon>Bacteria</taxon>
        <taxon>Pseudomonadati</taxon>
        <taxon>Bacteroidota</taxon>
        <taxon>Flavobacteriia</taxon>
        <taxon>Flavobacteriales</taxon>
        <taxon>Flavobacteriaceae</taxon>
        <taxon>Tenacibaculum</taxon>
    </lineage>
</organism>
<evidence type="ECO:0000259" key="2">
    <source>
        <dbReference type="Pfam" id="PF00582"/>
    </source>
</evidence>
<dbReference type="PANTHER" id="PTHR46268">
    <property type="entry name" value="STRESS RESPONSE PROTEIN NHAX"/>
    <property type="match status" value="1"/>
</dbReference>
<reference evidence="3 4" key="1">
    <citation type="submission" date="2020-07" db="EMBL/GenBank/DDBJ databases">
        <title>Bacterium isolated from marine sediment.</title>
        <authorList>
            <person name="Shang D."/>
            <person name="Du Z.-J."/>
        </authorList>
    </citation>
    <scope>NUCLEOTIDE SEQUENCE [LARGE SCALE GENOMIC DNA]</scope>
    <source>
        <strain evidence="3 4">S7007</strain>
    </source>
</reference>
<dbReference type="InterPro" id="IPR006016">
    <property type="entry name" value="UspA"/>
</dbReference>
<evidence type="ECO:0000313" key="4">
    <source>
        <dbReference type="Proteomes" id="UP000563906"/>
    </source>
</evidence>
<dbReference type="Gene3D" id="3.40.50.620">
    <property type="entry name" value="HUPs"/>
    <property type="match status" value="2"/>
</dbReference>
<dbReference type="PRINTS" id="PR01438">
    <property type="entry name" value="UNVRSLSTRESS"/>
</dbReference>
<dbReference type="SUPFAM" id="SSF52402">
    <property type="entry name" value="Adenine nucleotide alpha hydrolases-like"/>
    <property type="match status" value="2"/>
</dbReference>
<evidence type="ECO:0000313" key="3">
    <source>
        <dbReference type="EMBL" id="MBA6156426.1"/>
    </source>
</evidence>
<dbReference type="EMBL" id="JACGLS010000003">
    <property type="protein sequence ID" value="MBA6156426.1"/>
    <property type="molecule type" value="Genomic_DNA"/>
</dbReference>
<dbReference type="Pfam" id="PF00582">
    <property type="entry name" value="Usp"/>
    <property type="match status" value="2"/>
</dbReference>
<dbReference type="CDD" id="cd00293">
    <property type="entry name" value="USP-like"/>
    <property type="match status" value="1"/>
</dbReference>
<gene>
    <name evidence="3" type="ORF">H3Z83_07875</name>
</gene>
<dbReference type="RefSeq" id="WP_182124930.1">
    <property type="nucleotide sequence ID" value="NZ_JACGLS010000003.1"/>
</dbReference>
<feature type="domain" description="UspA" evidence="2">
    <location>
        <begin position="1"/>
        <end position="140"/>
    </location>
</feature>
<dbReference type="Proteomes" id="UP000563906">
    <property type="component" value="Unassembled WGS sequence"/>
</dbReference>